<dbReference type="RefSeq" id="WP_345330704.1">
    <property type="nucleotide sequence ID" value="NZ_BAABJI010000002.1"/>
</dbReference>
<dbReference type="Proteomes" id="UP001501436">
    <property type="component" value="Unassembled WGS sequence"/>
</dbReference>
<evidence type="ECO:0000313" key="2">
    <source>
        <dbReference type="EMBL" id="GAA4914459.1"/>
    </source>
</evidence>
<accession>A0ABP9FSW5</accession>
<proteinExistence type="predicted"/>
<dbReference type="EMBL" id="BAABJI010000002">
    <property type="protein sequence ID" value="GAA4914459.1"/>
    <property type="molecule type" value="Genomic_DNA"/>
</dbReference>
<reference evidence="3" key="1">
    <citation type="journal article" date="2019" name="Int. J. Syst. Evol. Microbiol.">
        <title>The Global Catalogue of Microorganisms (GCM) 10K type strain sequencing project: providing services to taxonomists for standard genome sequencing and annotation.</title>
        <authorList>
            <consortium name="The Broad Institute Genomics Platform"/>
            <consortium name="The Broad Institute Genome Sequencing Center for Infectious Disease"/>
            <person name="Wu L."/>
            <person name="Ma J."/>
        </authorList>
    </citation>
    <scope>NUCLEOTIDE SEQUENCE [LARGE SCALE GENOMIC DNA]</scope>
    <source>
        <strain evidence="3">JCM 18283</strain>
    </source>
</reference>
<comment type="caution">
    <text evidence="2">The sequence shown here is derived from an EMBL/GenBank/DDBJ whole genome shotgun (WGS) entry which is preliminary data.</text>
</comment>
<protein>
    <recommendedName>
        <fullName evidence="1">Replication-associated protein G2P N-terminal domain-containing protein</fullName>
    </recommendedName>
</protein>
<sequence>MIDTIKLRLNNVSNYPLTKFRYEHTDKEGKTLISVDENTGECFNDTKVRAILHHDTGNIIPLTKSNSLYNASSNYKLLYKYYIKSDCLDFEFSIPKYLYGSNILQFVKWHDQDSDGMYRYLMGFIKSFFNKYSLEPIDFKDISIHRIDFSYNQFFNSKYDALKYLSEQKQLLPKYARSTKNDYTNYDTSLTYVTKRYSFKIYHKGTEFHKHDKRKLSIKNPTGIPLLELQDQSDRMLRYEITFRKAQIDYFFREKQLYSDYVKFFFNERSRKSFRQMQPQLYRDVLNFCERGHNYVCAPVVQATAIRTGDVHFSKPVFDELYRFFWGYVKKFQLNCKLSIMDVIERVDQKNKERDELSDAALRRKNSFNKPMVVALSLLTQYYSLDDLRKSNLLPRSTFFRYQKQLNELGVTSHGRLVDIPPPSLDYQEYLAIFGHIHNTH</sequence>
<dbReference type="Pfam" id="PF05144">
    <property type="entry name" value="Phage_CRI"/>
    <property type="match status" value="1"/>
</dbReference>
<organism evidence="2 3">
    <name type="scientific">Mucilaginibacter defluvii</name>
    <dbReference type="NCBI Taxonomy" id="1196019"/>
    <lineage>
        <taxon>Bacteria</taxon>
        <taxon>Pseudomonadati</taxon>
        <taxon>Bacteroidota</taxon>
        <taxon>Sphingobacteriia</taxon>
        <taxon>Sphingobacteriales</taxon>
        <taxon>Sphingobacteriaceae</taxon>
        <taxon>Mucilaginibacter</taxon>
    </lineage>
</organism>
<feature type="domain" description="Replication-associated protein G2P N-terminal" evidence="1">
    <location>
        <begin position="1"/>
        <end position="250"/>
    </location>
</feature>
<evidence type="ECO:0000259" key="1">
    <source>
        <dbReference type="Pfam" id="PF05144"/>
    </source>
</evidence>
<gene>
    <name evidence="2" type="ORF">GCM10023313_17300</name>
</gene>
<dbReference type="InterPro" id="IPR022686">
    <property type="entry name" value="G2P_N"/>
</dbReference>
<name>A0ABP9FSW5_9SPHI</name>
<keyword evidence="3" id="KW-1185">Reference proteome</keyword>
<evidence type="ECO:0000313" key="3">
    <source>
        <dbReference type="Proteomes" id="UP001501436"/>
    </source>
</evidence>